<dbReference type="RefSeq" id="XP_015521807.2">
    <property type="nucleotide sequence ID" value="XM_015666321.2"/>
</dbReference>
<dbReference type="Pfam" id="PF01127">
    <property type="entry name" value="Sdh_cyt"/>
    <property type="match status" value="1"/>
</dbReference>
<evidence type="ECO:0000256" key="1">
    <source>
        <dbReference type="ARBA" id="ARBA00004141"/>
    </source>
</evidence>
<dbReference type="Proteomes" id="UP000829291">
    <property type="component" value="Chromosome 4"/>
</dbReference>
<evidence type="ECO:0000313" key="10">
    <source>
        <dbReference type="RefSeq" id="XP_015521807.2"/>
    </source>
</evidence>
<keyword evidence="5 8" id="KW-1133">Transmembrane helix</keyword>
<dbReference type="PANTHER" id="PTHR10978:SF5">
    <property type="entry name" value="SUCCINATE DEHYDROGENASE CYTOCHROME B560 SUBUNIT, MITOCHONDRIAL"/>
    <property type="match status" value="1"/>
</dbReference>
<evidence type="ECO:0000256" key="7">
    <source>
        <dbReference type="ARBA" id="ARBA00023136"/>
    </source>
</evidence>
<dbReference type="InterPro" id="IPR018495">
    <property type="entry name" value="Succ_DH_cyt_bsu_CS"/>
</dbReference>
<dbReference type="GO" id="GO:0006121">
    <property type="term" value="P:mitochondrial electron transport, succinate to ubiquinone"/>
    <property type="evidence" value="ECO:0007669"/>
    <property type="project" value="TreeGrafter"/>
</dbReference>
<dbReference type="GO" id="GO:0006099">
    <property type="term" value="P:tricarboxylic acid cycle"/>
    <property type="evidence" value="ECO:0007669"/>
    <property type="project" value="InterPro"/>
</dbReference>
<dbReference type="GeneID" id="107225757"/>
<reference evidence="10" key="1">
    <citation type="submission" date="2025-08" db="UniProtKB">
        <authorList>
            <consortium name="RefSeq"/>
        </authorList>
    </citation>
    <scope>IDENTIFICATION</scope>
    <source>
        <tissue evidence="10">Thorax and Abdomen</tissue>
    </source>
</reference>
<dbReference type="CDD" id="cd03499">
    <property type="entry name" value="SQR_TypeC_SdhC"/>
    <property type="match status" value="1"/>
</dbReference>
<dbReference type="PANTHER" id="PTHR10978">
    <property type="entry name" value="SUCCINATE DEHYDROGENASE CYTOCHROME B560 SUBUNIT"/>
    <property type="match status" value="1"/>
</dbReference>
<accession>A0A6J0C5K5</accession>
<protein>
    <submittedName>
        <fullName evidence="10">Succinate dehydrogenase cytochrome b560 subunit, mitochondrial</fullName>
    </submittedName>
</protein>
<keyword evidence="7 8" id="KW-0472">Membrane</keyword>
<gene>
    <name evidence="10" type="primary">LOC107225757</name>
</gene>
<dbReference type="InterPro" id="IPR000701">
    <property type="entry name" value="SuccDH_FuR_B_TM-su"/>
</dbReference>
<keyword evidence="4" id="KW-0479">Metal-binding</keyword>
<dbReference type="KEGG" id="nlo:107225757"/>
<keyword evidence="2" id="KW-0349">Heme</keyword>
<feature type="transmembrane region" description="Helical" evidence="8">
    <location>
        <begin position="78"/>
        <end position="98"/>
    </location>
</feature>
<dbReference type="GO" id="GO:0046872">
    <property type="term" value="F:metal ion binding"/>
    <property type="evidence" value="ECO:0007669"/>
    <property type="project" value="UniProtKB-KW"/>
</dbReference>
<dbReference type="SUPFAM" id="SSF81343">
    <property type="entry name" value="Fumarate reductase respiratory complex transmembrane subunits"/>
    <property type="match status" value="1"/>
</dbReference>
<keyword evidence="9" id="KW-1185">Reference proteome</keyword>
<feature type="transmembrane region" description="Helical" evidence="8">
    <location>
        <begin position="110"/>
        <end position="133"/>
    </location>
</feature>
<comment type="subcellular location">
    <subcellularLocation>
        <location evidence="1">Membrane</location>
        <topology evidence="1">Multi-pass membrane protein</topology>
    </subcellularLocation>
</comment>
<feature type="transmembrane region" description="Helical" evidence="8">
    <location>
        <begin position="153"/>
        <end position="173"/>
    </location>
</feature>
<dbReference type="InterPro" id="IPR034804">
    <property type="entry name" value="SQR/QFR_C/D"/>
</dbReference>
<dbReference type="InParanoid" id="A0A6J0C5K5"/>
<dbReference type="GO" id="GO:0016020">
    <property type="term" value="C:membrane"/>
    <property type="evidence" value="ECO:0007669"/>
    <property type="project" value="UniProtKB-SubCell"/>
</dbReference>
<name>A0A6J0C5K5_NEOLC</name>
<keyword evidence="6" id="KW-0408">Iron</keyword>
<evidence type="ECO:0000256" key="6">
    <source>
        <dbReference type="ARBA" id="ARBA00023004"/>
    </source>
</evidence>
<dbReference type="PROSITE" id="PS01001">
    <property type="entry name" value="SDH_CYT_2"/>
    <property type="match status" value="1"/>
</dbReference>
<dbReference type="InterPro" id="IPR014314">
    <property type="entry name" value="Succ_DH_cytb556"/>
</dbReference>
<dbReference type="FunCoup" id="A0A6J0C5K5">
    <property type="interactions" value="898"/>
</dbReference>
<keyword evidence="3 8" id="KW-0812">Transmembrane</keyword>
<evidence type="ECO:0000256" key="3">
    <source>
        <dbReference type="ARBA" id="ARBA00022692"/>
    </source>
</evidence>
<dbReference type="NCBIfam" id="TIGR02970">
    <property type="entry name" value="succ_dehyd_cytB"/>
    <property type="match status" value="1"/>
</dbReference>
<evidence type="ECO:0000256" key="2">
    <source>
        <dbReference type="ARBA" id="ARBA00022617"/>
    </source>
</evidence>
<dbReference type="Gene3D" id="1.20.1300.10">
    <property type="entry name" value="Fumarate reductase/succinate dehydrogenase, transmembrane subunit"/>
    <property type="match status" value="1"/>
</dbReference>
<dbReference type="OrthoDB" id="588261at2759"/>
<dbReference type="AlphaFoldDB" id="A0A6J0C5K5"/>
<sequence>MALSYTRLLCRRNLGVNGFRGFYTSKNLAVSTSNAALEKVAVHENHDEKNMRLKRPMSPHLTIYQVQITTLLSISHRATGIILSGYAATIGLSTLFMPGGMPCMIEAVHALCLPAVAIAVGKIALAFPVAFHFCNGIRHLAWDLGVFLSIKDVYTTGYAMVLAAAALSVVLAIL</sequence>
<proteinExistence type="predicted"/>
<evidence type="ECO:0000256" key="4">
    <source>
        <dbReference type="ARBA" id="ARBA00022723"/>
    </source>
</evidence>
<dbReference type="GO" id="GO:0009055">
    <property type="term" value="F:electron transfer activity"/>
    <property type="evidence" value="ECO:0007669"/>
    <property type="project" value="InterPro"/>
</dbReference>
<dbReference type="PROSITE" id="PS01000">
    <property type="entry name" value="SDH_CYT_1"/>
    <property type="match status" value="1"/>
</dbReference>
<evidence type="ECO:0000313" key="9">
    <source>
        <dbReference type="Proteomes" id="UP000829291"/>
    </source>
</evidence>
<dbReference type="GO" id="GO:0005739">
    <property type="term" value="C:mitochondrion"/>
    <property type="evidence" value="ECO:0007669"/>
    <property type="project" value="GOC"/>
</dbReference>
<evidence type="ECO:0000256" key="5">
    <source>
        <dbReference type="ARBA" id="ARBA00022989"/>
    </source>
</evidence>
<organism evidence="10">
    <name type="scientific">Neodiprion lecontei</name>
    <name type="common">Redheaded pine sawfly</name>
    <dbReference type="NCBI Taxonomy" id="441921"/>
    <lineage>
        <taxon>Eukaryota</taxon>
        <taxon>Metazoa</taxon>
        <taxon>Ecdysozoa</taxon>
        <taxon>Arthropoda</taxon>
        <taxon>Hexapoda</taxon>
        <taxon>Insecta</taxon>
        <taxon>Pterygota</taxon>
        <taxon>Neoptera</taxon>
        <taxon>Endopterygota</taxon>
        <taxon>Hymenoptera</taxon>
        <taxon>Tenthredinoidea</taxon>
        <taxon>Diprionidae</taxon>
        <taxon>Diprioninae</taxon>
        <taxon>Neodiprion</taxon>
    </lineage>
</organism>
<evidence type="ECO:0000256" key="8">
    <source>
        <dbReference type="SAM" id="Phobius"/>
    </source>
</evidence>